<dbReference type="PANTHER" id="PTHR47268">
    <property type="entry name" value="ACYLPHOSPHATASE"/>
    <property type="match status" value="1"/>
</dbReference>
<evidence type="ECO:0000259" key="6">
    <source>
        <dbReference type="PROSITE" id="PS51160"/>
    </source>
</evidence>
<evidence type="ECO:0000313" key="7">
    <source>
        <dbReference type="EMBL" id="BDQ37338.1"/>
    </source>
</evidence>
<dbReference type="SUPFAM" id="SSF54975">
    <property type="entry name" value="Acylphosphatase/BLUF domain-like"/>
    <property type="match status" value="1"/>
</dbReference>
<evidence type="ECO:0000256" key="5">
    <source>
        <dbReference type="RuleBase" id="RU004168"/>
    </source>
</evidence>
<comment type="caution">
    <text evidence="4">Lacks conserved residue(s) required for the propagation of feature annotation.</text>
</comment>
<proteinExistence type="inferred from homology"/>
<organism evidence="7 8">
    <name type="scientific">Pseudodesulfovibrio nedwellii</name>
    <dbReference type="NCBI Taxonomy" id="2973072"/>
    <lineage>
        <taxon>Bacteria</taxon>
        <taxon>Pseudomonadati</taxon>
        <taxon>Thermodesulfobacteriota</taxon>
        <taxon>Desulfovibrionia</taxon>
        <taxon>Desulfovibrionales</taxon>
        <taxon>Desulfovibrionaceae</taxon>
    </lineage>
</organism>
<name>A0ABM8B0U8_9BACT</name>
<feature type="domain" description="Acylphosphatase-like" evidence="6">
    <location>
        <begin position="3"/>
        <end position="90"/>
    </location>
</feature>
<dbReference type="EMBL" id="AP026709">
    <property type="protein sequence ID" value="BDQ37338.1"/>
    <property type="molecule type" value="Genomic_DNA"/>
</dbReference>
<dbReference type="PANTHER" id="PTHR47268:SF4">
    <property type="entry name" value="ACYLPHOSPHATASE"/>
    <property type="match status" value="1"/>
</dbReference>
<sequence length="90" mass="10138">MKSYKCIVEGEVAGGPFQSWVRKTAEQLELTGWVRNIADKKAEILVQGEAGKYALFRERLMTESPAVGKKNVSCSALDYDKEYKTFETRG</sequence>
<dbReference type="InterPro" id="IPR036046">
    <property type="entry name" value="Acylphosphatase-like_dom_sf"/>
</dbReference>
<reference evidence="7 8" key="1">
    <citation type="submission" date="2022-08" db="EMBL/GenBank/DDBJ databases">
        <title>Genome Sequence of the sulphate-reducing bacterium, Pseudodesulfovibrio sp. SYK.</title>
        <authorList>
            <person name="Kondo R."/>
            <person name="Kataoka T."/>
        </authorList>
    </citation>
    <scope>NUCLEOTIDE SEQUENCE [LARGE SCALE GENOMIC DNA]</scope>
    <source>
        <strain evidence="7 8">SYK</strain>
    </source>
</reference>
<protein>
    <recommendedName>
        <fullName evidence="2">acylphosphatase</fullName>
        <ecNumber evidence="2">3.6.1.7</ecNumber>
    </recommendedName>
</protein>
<accession>A0ABM8B0U8</accession>
<dbReference type="Gene3D" id="3.30.70.100">
    <property type="match status" value="1"/>
</dbReference>
<comment type="catalytic activity">
    <reaction evidence="3">
        <text>an acyl phosphate + H2O = a carboxylate + phosphate + H(+)</text>
        <dbReference type="Rhea" id="RHEA:14965"/>
        <dbReference type="ChEBI" id="CHEBI:15377"/>
        <dbReference type="ChEBI" id="CHEBI:15378"/>
        <dbReference type="ChEBI" id="CHEBI:29067"/>
        <dbReference type="ChEBI" id="CHEBI:43474"/>
        <dbReference type="ChEBI" id="CHEBI:59918"/>
        <dbReference type="EC" id="3.6.1.7"/>
    </reaction>
</comment>
<dbReference type="RefSeq" id="WP_281763190.1">
    <property type="nucleotide sequence ID" value="NZ_AP026709.1"/>
</dbReference>
<gene>
    <name evidence="7" type="ORF">SYK_16980</name>
</gene>
<dbReference type="EC" id="3.6.1.7" evidence="2"/>
<dbReference type="PROSITE" id="PS51160">
    <property type="entry name" value="ACYLPHOSPHATASE_3"/>
    <property type="match status" value="1"/>
</dbReference>
<evidence type="ECO:0000313" key="8">
    <source>
        <dbReference type="Proteomes" id="UP001317742"/>
    </source>
</evidence>
<dbReference type="InterPro" id="IPR020456">
    <property type="entry name" value="Acylphosphatase"/>
</dbReference>
<dbReference type="Proteomes" id="UP001317742">
    <property type="component" value="Chromosome"/>
</dbReference>
<dbReference type="InterPro" id="IPR001792">
    <property type="entry name" value="Acylphosphatase-like_dom"/>
</dbReference>
<evidence type="ECO:0000256" key="3">
    <source>
        <dbReference type="ARBA" id="ARBA00047645"/>
    </source>
</evidence>
<evidence type="ECO:0000256" key="2">
    <source>
        <dbReference type="ARBA" id="ARBA00012150"/>
    </source>
</evidence>
<evidence type="ECO:0000256" key="1">
    <source>
        <dbReference type="ARBA" id="ARBA00005614"/>
    </source>
</evidence>
<dbReference type="Pfam" id="PF00708">
    <property type="entry name" value="Acylphosphatase"/>
    <property type="match status" value="1"/>
</dbReference>
<keyword evidence="8" id="KW-1185">Reference proteome</keyword>
<evidence type="ECO:0000256" key="4">
    <source>
        <dbReference type="PROSITE-ProRule" id="PRU00520"/>
    </source>
</evidence>
<comment type="similarity">
    <text evidence="1 5">Belongs to the acylphosphatase family.</text>
</comment>